<dbReference type="RefSeq" id="WP_196988303.1">
    <property type="nucleotide sequence ID" value="NZ_JADWYS010000001.1"/>
</dbReference>
<gene>
    <name evidence="2" type="ORF">I5803_21245</name>
</gene>
<dbReference type="PANTHER" id="PTHR43591:SF24">
    <property type="entry name" value="2-METHOXY-6-POLYPRENYL-1,4-BENZOQUINOL METHYLASE, MITOCHONDRIAL"/>
    <property type="match status" value="1"/>
</dbReference>
<dbReference type="PANTHER" id="PTHR43591">
    <property type="entry name" value="METHYLTRANSFERASE"/>
    <property type="match status" value="1"/>
</dbReference>
<dbReference type="SUPFAM" id="SSF53335">
    <property type="entry name" value="S-adenosyl-L-methionine-dependent methyltransferases"/>
    <property type="match status" value="1"/>
</dbReference>
<dbReference type="EMBL" id="JADWYS010000001">
    <property type="protein sequence ID" value="MBG9390571.1"/>
    <property type="molecule type" value="Genomic_DNA"/>
</dbReference>
<dbReference type="Pfam" id="PF08241">
    <property type="entry name" value="Methyltransf_11"/>
    <property type="match status" value="1"/>
</dbReference>
<evidence type="ECO:0000259" key="1">
    <source>
        <dbReference type="Pfam" id="PF08241"/>
    </source>
</evidence>
<dbReference type="Gene3D" id="3.40.50.150">
    <property type="entry name" value="Vaccinia Virus protein VP39"/>
    <property type="match status" value="1"/>
</dbReference>
<feature type="domain" description="Methyltransferase type 11" evidence="1">
    <location>
        <begin position="48"/>
        <end position="144"/>
    </location>
</feature>
<dbReference type="InterPro" id="IPR013216">
    <property type="entry name" value="Methyltransf_11"/>
</dbReference>
<keyword evidence="3" id="KW-1185">Reference proteome</keyword>
<organism evidence="2 3">
    <name type="scientific">Caenimonas aquaedulcis</name>
    <dbReference type="NCBI Taxonomy" id="2793270"/>
    <lineage>
        <taxon>Bacteria</taxon>
        <taxon>Pseudomonadati</taxon>
        <taxon>Pseudomonadota</taxon>
        <taxon>Betaproteobacteria</taxon>
        <taxon>Burkholderiales</taxon>
        <taxon>Comamonadaceae</taxon>
        <taxon>Caenimonas</taxon>
    </lineage>
</organism>
<protein>
    <submittedName>
        <fullName evidence="2">Class I SAM-dependent methyltransferase</fullName>
    </submittedName>
</protein>
<comment type="caution">
    <text evidence="2">The sequence shown here is derived from an EMBL/GenBank/DDBJ whole genome shotgun (WGS) entry which is preliminary data.</text>
</comment>
<dbReference type="GO" id="GO:0032259">
    <property type="term" value="P:methylation"/>
    <property type="evidence" value="ECO:0007669"/>
    <property type="project" value="UniProtKB-KW"/>
</dbReference>
<name>A0A931MIW4_9BURK</name>
<dbReference type="AlphaFoldDB" id="A0A931MIW4"/>
<dbReference type="Proteomes" id="UP000651050">
    <property type="component" value="Unassembled WGS sequence"/>
</dbReference>
<proteinExistence type="predicted"/>
<keyword evidence="2" id="KW-0489">Methyltransferase</keyword>
<dbReference type="CDD" id="cd02440">
    <property type="entry name" value="AdoMet_MTases"/>
    <property type="match status" value="1"/>
</dbReference>
<accession>A0A931MIW4</accession>
<reference evidence="2" key="1">
    <citation type="submission" date="2020-11" db="EMBL/GenBank/DDBJ databases">
        <title>Bacterial whole genome sequence for Caenimonas sp. DR4.4.</title>
        <authorList>
            <person name="Le V."/>
            <person name="Ko S.-R."/>
            <person name="Ahn C.-Y."/>
            <person name="Oh H.-M."/>
        </authorList>
    </citation>
    <scope>NUCLEOTIDE SEQUENCE</scope>
    <source>
        <strain evidence="2">DR4.4</strain>
    </source>
</reference>
<dbReference type="InterPro" id="IPR029063">
    <property type="entry name" value="SAM-dependent_MTases_sf"/>
</dbReference>
<sequence>MPPAHANDSKFAGTIPQLYERYLVPLIFEPYAVDISRQVARLSPGSVLELAAGTGVVTRHLASDLPADVSIVASDLNQPMLDVAAQRGTARPVTWRQADAMQLPFPDQSFDVVVCQFGVMFFPDRAKAYAEAARVLRPGGYFVFNAWDRIENNDMVSTVCGALDELFPQDPPRFMHRGPHGYFDRDVIAGDLARGGLPRSDIALVPHTSRAPSANDPVLGYCHGSPLRTEIEAKGPDALDRATDKATAALLERFGSGPVEGRIQAVVAIARA</sequence>
<evidence type="ECO:0000313" key="2">
    <source>
        <dbReference type="EMBL" id="MBG9390571.1"/>
    </source>
</evidence>
<keyword evidence="2" id="KW-0808">Transferase</keyword>
<dbReference type="GO" id="GO:0008757">
    <property type="term" value="F:S-adenosylmethionine-dependent methyltransferase activity"/>
    <property type="evidence" value="ECO:0007669"/>
    <property type="project" value="InterPro"/>
</dbReference>
<evidence type="ECO:0000313" key="3">
    <source>
        <dbReference type="Proteomes" id="UP000651050"/>
    </source>
</evidence>